<evidence type="ECO:0000313" key="1">
    <source>
        <dbReference type="EMBL" id="GAI45459.1"/>
    </source>
</evidence>
<proteinExistence type="predicted"/>
<accession>X1QQD2</accession>
<feature type="non-terminal residue" evidence="1">
    <location>
        <position position="147"/>
    </location>
</feature>
<organism evidence="1">
    <name type="scientific">marine sediment metagenome</name>
    <dbReference type="NCBI Taxonomy" id="412755"/>
    <lineage>
        <taxon>unclassified sequences</taxon>
        <taxon>metagenomes</taxon>
        <taxon>ecological metagenomes</taxon>
    </lineage>
</organism>
<dbReference type="AlphaFoldDB" id="X1QQD2"/>
<comment type="caution">
    <text evidence="1">The sequence shown here is derived from an EMBL/GenBank/DDBJ whole genome shotgun (WGS) entry which is preliminary data.</text>
</comment>
<protein>
    <submittedName>
        <fullName evidence="1">Uncharacterized protein</fullName>
    </submittedName>
</protein>
<gene>
    <name evidence="1" type="ORF">S06H3_41496</name>
</gene>
<name>X1QQD2_9ZZZZ</name>
<sequence>MITVKIPKDVLDLFPMWQYICPNCPDSKVLSEKVHHCVKCGAEFNEEKWRVPPRFLKNSKAMSDYAHKVLAPKLSPEQRELLFKHFTEYLRDGFEANNFDAWTDVIGSPSIVSVGAYQGKYCAELDTSDEIVYKNLSDRSPIYFRTY</sequence>
<dbReference type="EMBL" id="BARV01025579">
    <property type="protein sequence ID" value="GAI45459.1"/>
    <property type="molecule type" value="Genomic_DNA"/>
</dbReference>
<reference evidence="1" key="1">
    <citation type="journal article" date="2014" name="Front. Microbiol.">
        <title>High frequency of phylogenetically diverse reductive dehalogenase-homologous genes in deep subseafloor sedimentary metagenomes.</title>
        <authorList>
            <person name="Kawai M."/>
            <person name="Futagami T."/>
            <person name="Toyoda A."/>
            <person name="Takaki Y."/>
            <person name="Nishi S."/>
            <person name="Hori S."/>
            <person name="Arai W."/>
            <person name="Tsubouchi T."/>
            <person name="Morono Y."/>
            <person name="Uchiyama I."/>
            <person name="Ito T."/>
            <person name="Fujiyama A."/>
            <person name="Inagaki F."/>
            <person name="Takami H."/>
        </authorList>
    </citation>
    <scope>NUCLEOTIDE SEQUENCE</scope>
    <source>
        <strain evidence="1">Expedition CK06-06</strain>
    </source>
</reference>